<dbReference type="CDD" id="cd18078">
    <property type="entry name" value="DEXXQc_Mov10L1"/>
    <property type="match status" value="1"/>
</dbReference>
<evidence type="ECO:0000259" key="15">
    <source>
        <dbReference type="Pfam" id="PF21634"/>
    </source>
</evidence>
<proteinExistence type="inferred from homology"/>
<comment type="subcellular location">
    <subcellularLocation>
        <location evidence="1">Cytoplasm</location>
        <location evidence="1">Cytoplasmic ribonucleoprotein granule</location>
    </subcellularLocation>
</comment>
<feature type="compositionally biased region" description="Polar residues" evidence="12">
    <location>
        <begin position="1317"/>
        <end position="1332"/>
    </location>
</feature>
<feature type="compositionally biased region" description="Basic and acidic residues" evidence="12">
    <location>
        <begin position="1149"/>
        <end position="1162"/>
    </location>
</feature>
<evidence type="ECO:0000259" key="16">
    <source>
        <dbReference type="Pfam" id="PF21635"/>
    </source>
</evidence>
<feature type="region of interest" description="Disordered" evidence="12">
    <location>
        <begin position="1620"/>
        <end position="1661"/>
    </location>
</feature>
<dbReference type="InterPro" id="IPR027417">
    <property type="entry name" value="P-loop_NTPase"/>
</dbReference>
<keyword evidence="10" id="KW-0943">RNA-mediated gene silencing</keyword>
<dbReference type="EC" id="3.6.4.13" evidence="3"/>
<comment type="similarity">
    <text evidence="2">Belongs to the DNA2/NAM7 helicase family. SDE3 subfamily.</text>
</comment>
<feature type="region of interest" description="Disordered" evidence="12">
    <location>
        <begin position="1308"/>
        <end position="1337"/>
    </location>
</feature>
<dbReference type="GO" id="GO:0003724">
    <property type="term" value="F:RNA helicase activity"/>
    <property type="evidence" value="ECO:0007669"/>
    <property type="project" value="UniProtKB-EC"/>
</dbReference>
<evidence type="ECO:0000259" key="13">
    <source>
        <dbReference type="Pfam" id="PF13086"/>
    </source>
</evidence>
<dbReference type="Proteomes" id="UP001209878">
    <property type="component" value="Unassembled WGS sequence"/>
</dbReference>
<dbReference type="InterPro" id="IPR047187">
    <property type="entry name" value="SF1_C_Upf1"/>
</dbReference>
<organism evidence="17 18">
    <name type="scientific">Ridgeia piscesae</name>
    <name type="common">Tubeworm</name>
    <dbReference type="NCBI Taxonomy" id="27915"/>
    <lineage>
        <taxon>Eukaryota</taxon>
        <taxon>Metazoa</taxon>
        <taxon>Spiralia</taxon>
        <taxon>Lophotrochozoa</taxon>
        <taxon>Annelida</taxon>
        <taxon>Polychaeta</taxon>
        <taxon>Sedentaria</taxon>
        <taxon>Canalipalpata</taxon>
        <taxon>Sabellida</taxon>
        <taxon>Siboglinidae</taxon>
        <taxon>Ridgeia</taxon>
    </lineage>
</organism>
<dbReference type="Pfam" id="PF21635">
    <property type="entry name" value="Mov-10_helical"/>
    <property type="match status" value="1"/>
</dbReference>
<dbReference type="InterPro" id="IPR041679">
    <property type="entry name" value="DNA2/NAM7-like_C"/>
</dbReference>
<evidence type="ECO:0000256" key="3">
    <source>
        <dbReference type="ARBA" id="ARBA00012552"/>
    </source>
</evidence>
<evidence type="ECO:0000256" key="10">
    <source>
        <dbReference type="ARBA" id="ARBA00023158"/>
    </source>
</evidence>
<dbReference type="GO" id="GO:0005524">
    <property type="term" value="F:ATP binding"/>
    <property type="evidence" value="ECO:0007669"/>
    <property type="project" value="UniProtKB-KW"/>
</dbReference>
<keyword evidence="6" id="KW-0378">Hydrolase</keyword>
<keyword evidence="8" id="KW-0067">ATP-binding</keyword>
<evidence type="ECO:0000259" key="14">
    <source>
        <dbReference type="Pfam" id="PF13087"/>
    </source>
</evidence>
<dbReference type="Gene3D" id="3.40.50.300">
    <property type="entry name" value="P-loop containing nucleotide triphosphate hydrolases"/>
    <property type="match status" value="2"/>
</dbReference>
<reference evidence="17" key="1">
    <citation type="journal article" date="2023" name="Mol. Biol. Evol.">
        <title>Third-Generation Sequencing Reveals the Adaptive Role of the Epigenome in Three Deep-Sea Polychaetes.</title>
        <authorList>
            <person name="Perez M."/>
            <person name="Aroh O."/>
            <person name="Sun Y."/>
            <person name="Lan Y."/>
            <person name="Juniper S.K."/>
            <person name="Young C.R."/>
            <person name="Angers B."/>
            <person name="Qian P.Y."/>
        </authorList>
    </citation>
    <scope>NUCLEOTIDE SEQUENCE</scope>
    <source>
        <strain evidence="17">R07B-5</strain>
    </source>
</reference>
<dbReference type="InterPro" id="IPR049079">
    <property type="entry name" value="Mov-10_helical"/>
</dbReference>
<keyword evidence="4" id="KW-0963">Cytoplasm</keyword>
<feature type="region of interest" description="Disordered" evidence="12">
    <location>
        <begin position="1101"/>
        <end position="1180"/>
    </location>
</feature>
<feature type="domain" description="DNA2/NAM7 helicase helicase" evidence="13">
    <location>
        <begin position="662"/>
        <end position="756"/>
    </location>
</feature>
<dbReference type="FunFam" id="3.40.50.300:FF:000608">
    <property type="entry name" value="Mov10 RISC complex RNA helicase"/>
    <property type="match status" value="1"/>
</dbReference>
<dbReference type="Pfam" id="PF13087">
    <property type="entry name" value="AAA_12"/>
    <property type="match status" value="1"/>
</dbReference>
<evidence type="ECO:0000313" key="17">
    <source>
        <dbReference type="EMBL" id="KAK2189847.1"/>
    </source>
</evidence>
<dbReference type="InterPro" id="IPR013783">
    <property type="entry name" value="Ig-like_fold"/>
</dbReference>
<evidence type="ECO:0000256" key="2">
    <source>
        <dbReference type="ARBA" id="ARBA00005601"/>
    </source>
</evidence>
<evidence type="ECO:0000256" key="12">
    <source>
        <dbReference type="SAM" id="MobiDB-lite"/>
    </source>
</evidence>
<dbReference type="InterPro" id="IPR049080">
    <property type="entry name" value="MOV-10-like_beta-barrel"/>
</dbReference>
<dbReference type="SUPFAM" id="SSF52540">
    <property type="entry name" value="P-loop containing nucleoside triphosphate hydrolases"/>
    <property type="match status" value="1"/>
</dbReference>
<comment type="caution">
    <text evidence="17">The sequence shown here is derived from an EMBL/GenBank/DDBJ whole genome shotgun (WGS) entry which is preliminary data.</text>
</comment>
<evidence type="ECO:0000256" key="9">
    <source>
        <dbReference type="ARBA" id="ARBA00022884"/>
    </source>
</evidence>
<feature type="region of interest" description="Disordered" evidence="12">
    <location>
        <begin position="1562"/>
        <end position="1581"/>
    </location>
</feature>
<evidence type="ECO:0000256" key="1">
    <source>
        <dbReference type="ARBA" id="ARBA00004331"/>
    </source>
</evidence>
<keyword evidence="7" id="KW-0347">Helicase</keyword>
<keyword evidence="9" id="KW-0694">RNA-binding</keyword>
<evidence type="ECO:0000256" key="5">
    <source>
        <dbReference type="ARBA" id="ARBA00022741"/>
    </source>
</evidence>
<dbReference type="Pfam" id="PF21634">
    <property type="entry name" value="MOV-10_beta-barrel"/>
    <property type="match status" value="1"/>
</dbReference>
<comment type="catalytic activity">
    <reaction evidence="11">
        <text>ATP + H2O = ADP + phosphate + H(+)</text>
        <dbReference type="Rhea" id="RHEA:13065"/>
        <dbReference type="ChEBI" id="CHEBI:15377"/>
        <dbReference type="ChEBI" id="CHEBI:15378"/>
        <dbReference type="ChEBI" id="CHEBI:30616"/>
        <dbReference type="ChEBI" id="CHEBI:43474"/>
        <dbReference type="ChEBI" id="CHEBI:456216"/>
        <dbReference type="EC" id="3.6.4.13"/>
    </reaction>
</comment>
<dbReference type="EMBL" id="JAODUO010000095">
    <property type="protein sequence ID" value="KAK2189847.1"/>
    <property type="molecule type" value="Genomic_DNA"/>
</dbReference>
<dbReference type="GO" id="GO:0016787">
    <property type="term" value="F:hydrolase activity"/>
    <property type="evidence" value="ECO:0007669"/>
    <property type="project" value="UniProtKB-KW"/>
</dbReference>
<dbReference type="GO" id="GO:0031047">
    <property type="term" value="P:regulatory ncRNA-mediated gene silencing"/>
    <property type="evidence" value="ECO:0007669"/>
    <property type="project" value="UniProtKB-KW"/>
</dbReference>
<feature type="compositionally biased region" description="Low complexity" evidence="12">
    <location>
        <begin position="1638"/>
        <end position="1647"/>
    </location>
</feature>
<feature type="domain" description="DNA2/NAM7 helicase-like C-terminal" evidence="14">
    <location>
        <begin position="880"/>
        <end position="1068"/>
    </location>
</feature>
<dbReference type="Gene3D" id="2.60.40.10">
    <property type="entry name" value="Immunoglobulins"/>
    <property type="match status" value="1"/>
</dbReference>
<evidence type="ECO:0000256" key="8">
    <source>
        <dbReference type="ARBA" id="ARBA00022840"/>
    </source>
</evidence>
<feature type="domain" description="Helicase MOV-10 helical" evidence="16">
    <location>
        <begin position="460"/>
        <end position="495"/>
    </location>
</feature>
<evidence type="ECO:0000256" key="11">
    <source>
        <dbReference type="ARBA" id="ARBA00047984"/>
    </source>
</evidence>
<keyword evidence="18" id="KW-1185">Reference proteome</keyword>
<evidence type="ECO:0000313" key="18">
    <source>
        <dbReference type="Proteomes" id="UP001209878"/>
    </source>
</evidence>
<dbReference type="CDD" id="cd18808">
    <property type="entry name" value="SF1_C_Upf1"/>
    <property type="match status" value="1"/>
</dbReference>
<dbReference type="InterPro" id="IPR041677">
    <property type="entry name" value="DNA2/NAM7_AAA_11"/>
</dbReference>
<feature type="compositionally biased region" description="Basic and acidic residues" evidence="12">
    <location>
        <begin position="1117"/>
        <end position="1132"/>
    </location>
</feature>
<dbReference type="GO" id="GO:0003723">
    <property type="term" value="F:RNA binding"/>
    <property type="evidence" value="ECO:0007669"/>
    <property type="project" value="UniProtKB-KW"/>
</dbReference>
<evidence type="ECO:0000256" key="4">
    <source>
        <dbReference type="ARBA" id="ARBA00022490"/>
    </source>
</evidence>
<accession>A0AAD9P819</accession>
<keyword evidence="5" id="KW-0547">Nucleotide-binding</keyword>
<feature type="domain" description="Helicase MOV-10-like beta-barrel" evidence="15">
    <location>
        <begin position="510"/>
        <end position="580"/>
    </location>
</feature>
<feature type="domain" description="DNA2/NAM7 helicase helicase" evidence="13">
    <location>
        <begin position="768"/>
        <end position="843"/>
    </location>
</feature>
<gene>
    <name evidence="17" type="ORF">NP493_95g01017</name>
</gene>
<protein>
    <recommendedName>
        <fullName evidence="3">RNA helicase</fullName>
        <ecNumber evidence="3">3.6.4.13</ecNumber>
    </recommendedName>
</protein>
<name>A0AAD9P819_RIDPI</name>
<dbReference type="PANTHER" id="PTHR45418">
    <property type="entry name" value="CANCER/TESTIS ANTIGEN 55"/>
    <property type="match status" value="1"/>
</dbReference>
<dbReference type="PANTHER" id="PTHR45418:SF1">
    <property type="entry name" value="CANCER_TESTIS ANTIGEN 55"/>
    <property type="match status" value="1"/>
</dbReference>
<dbReference type="GO" id="GO:0036464">
    <property type="term" value="C:cytoplasmic ribonucleoprotein granule"/>
    <property type="evidence" value="ECO:0007669"/>
    <property type="project" value="UniProtKB-SubCell"/>
</dbReference>
<sequence>MFGAITKAITFLWGQGEEPVSRNSRPPDGAVGKVDNVWYFDGTITSLHNGYGLINDEVYFSQDLVTGDATTQVGQPVYVCARRRQDTGGWRAETVTISSGDAQWTDVSTTDETEACWEPKTSGGQKEILAVVTSASNDCCRLNETISFCFSDVADKMYVPCVGDAVTAVIVNDDTTFQQHAIDVKPLRRFEFEGQVTAAMSDHGYIVCPGGVDVYYSYTACGEGYSPHRGDLVSGAAIETTRGRCQWRALLVKRQCKETQSADWMNRPPVWSAEQSLRELLAEKDGVSVKGKLDFGELHQGDDRSTTVTIQNNGTRPHRLIGCSVLGSSDTQFDVTLQHMSDAEVSVAPGTSTSVIVQCHAKNLGMDKRLLIFDFEGFKIGRHVTVKVRDPKQSLLDPTSVYQRSHAGSRYHAMQETQGESWLVPGQRPTRRKTSSRQSTRLFQYPVPEKLRTWLFTKGDLIQVVPVLVEPLCMDNYAERFSVLLHLEELQQEIDLLEFSLDRVCLRPVGEFLALAVPGLAEGRPSLLPGDRLVLSEPCEGEGGPEYEGYVHEVLKDEILLKCHNSFHQSYQGADYNCRFLLSRATLRRCHQAAHFAQQHGQRVLFPESLIPKIAQMKAAKHTSSSQSSGLVKVTPVIGIRKCPLGVSTVDRQPKHKFFNEKLNSRQRAAVMRILGGQCRPTPYILFGPPGTGKTMTVVEAVLQIFEHVPSSRIVVCAPSNSAADLLAERLHSSGRVKTSEMVRLNAFQRIEENIDATIQPYCRNADELELVARHRIIVCTCSSAALLGSLSLSSGHFTHVFVDEAGQATEPECLISMCLLAGTDGQTVLAGDPLQLGPVLRSHHAKQYHLDLSLLERLIQRPLYRRDESKFADHGSYDPFLVTKLIENYRSHPVLLQLPSELFYDGELQCSGDTSITECMCGWDMLPNKDNSPLIFHGMRGEDVREGNSPSWFNPVEVMQVVKYVQALVSSRHNLMFDDIGIITPYRKQVEKIRLLIDRLGMEKVKVGSVEEFQGQERLVMIISTVRSNESQLGSDRVHNLGFLSNPKRFNVAITRAQALLIIVGNPHILAQDPYWRALIRFCVSRGTYIGCDLPGTEDWHHPQGTESEVASADVDGEKSVDVSNRKRVDIADNQSDDIISNEETDGPDNKGDDITSKEEVDGADNMDSNITKSKQHDVADKQVSTGNGADTAYSLDAVVTIGEEADVDDSSDADVINSKEVDVVDVQNVDINNGHDRGDGIAEAVDAADNIYGDSTNADTADAEIINTKHVDVADNPYVDITNDKEDVADKQNDVVSNADEVDDADSTCVDVSSGHGTTSADRNATTGDTKISGDIESDMVMDDSVNDTDACDVTRYDTDIGDVTRNDTVYEDCRDVTVYEDSKDVTIYEDTRDVTVYEESRDVTTCEDDDDTVVSRGDTKEFHGNNGDTKVCMDVGNRAISDDIKEDMVHCHKNGDIEALCRDAEELDDTTHNVFDDTTGDTDVVDDVRCDSEMGDDTVNDTDVCCDTRNDIDKGDTYLFGDKCCDTNVSSDTRKDIDDNDTCLFGDRSDINKVRTVDPQNDRTVAPPTGPSSTAKCNKADNCQNQEVDPKHVSFAKEAGHDDTDTVVSGDVRMSVCDSRHNYSGSNATDEPAETTKPTTAKPTLLEKKINRQLQVRY</sequence>
<evidence type="ECO:0000256" key="7">
    <source>
        <dbReference type="ARBA" id="ARBA00022806"/>
    </source>
</evidence>
<dbReference type="Pfam" id="PF13086">
    <property type="entry name" value="AAA_11"/>
    <property type="match status" value="2"/>
</dbReference>
<evidence type="ECO:0000256" key="6">
    <source>
        <dbReference type="ARBA" id="ARBA00022801"/>
    </source>
</evidence>